<reference evidence="4" key="1">
    <citation type="journal article" date="1992" name="Protein Eng.">
        <title>The alpha/beta hydrolase fold.</title>
        <authorList>
            <person name="Ollis D.L."/>
            <person name="Cheah E."/>
            <person name="Cygler M."/>
            <person name="Dijkstra B."/>
            <person name="Frolow F."/>
            <person name="Franken S.M."/>
            <person name="Harel M."/>
            <person name="Remington S.J."/>
            <person name="Silman I."/>
            <person name="Schrag J. et al."/>
        </authorList>
    </citation>
    <scope>NUCLEOTIDE SEQUENCE</scope>
</reference>
<reference evidence="4" key="3">
    <citation type="submission" date="2025-08" db="UniProtKB">
        <authorList>
            <consortium name="RefSeq"/>
        </authorList>
    </citation>
    <scope>IDENTIFICATION</scope>
</reference>
<dbReference type="Gene3D" id="3.40.50.1820">
    <property type="entry name" value="alpha/beta hydrolase"/>
    <property type="match status" value="1"/>
</dbReference>
<feature type="domain" description="AB hydrolase-1" evidence="2">
    <location>
        <begin position="71"/>
        <end position="189"/>
    </location>
</feature>
<dbReference type="SUPFAM" id="SSF53474">
    <property type="entry name" value="alpha/beta-Hydrolases"/>
    <property type="match status" value="1"/>
</dbReference>
<evidence type="ECO:0000259" key="2">
    <source>
        <dbReference type="Pfam" id="PF00561"/>
    </source>
</evidence>
<dbReference type="GO" id="GO:0016020">
    <property type="term" value="C:membrane"/>
    <property type="evidence" value="ECO:0007669"/>
    <property type="project" value="TreeGrafter"/>
</dbReference>
<feature type="signal peptide" evidence="1">
    <location>
        <begin position="1"/>
        <end position="22"/>
    </location>
</feature>
<dbReference type="PANTHER" id="PTHR43798:SF33">
    <property type="entry name" value="HYDROLASE, PUTATIVE (AFU_ORTHOLOGUE AFUA_2G14860)-RELATED"/>
    <property type="match status" value="1"/>
</dbReference>
<organism evidence="3 4">
    <name type="scientific">Derxia gummosa DSM 723</name>
    <dbReference type="NCBI Taxonomy" id="1121388"/>
    <lineage>
        <taxon>Bacteria</taxon>
        <taxon>Pseudomonadati</taxon>
        <taxon>Pseudomonadota</taxon>
        <taxon>Betaproteobacteria</taxon>
        <taxon>Burkholderiales</taxon>
        <taxon>Alcaligenaceae</taxon>
        <taxon>Derxia</taxon>
    </lineage>
</organism>
<reference evidence="4" key="2">
    <citation type="journal article" date="2000" name="Curr. Protein Pept. Sci.">
        <title>Alpha/Beta-hydrolase fold enzymes: structures, functions and mechanisms.</title>
        <authorList>
            <person name="Holmquist M."/>
        </authorList>
    </citation>
    <scope>NUCLEOTIDE SEQUENCE</scope>
</reference>
<evidence type="ECO:0000256" key="1">
    <source>
        <dbReference type="SAM" id="SignalP"/>
    </source>
</evidence>
<evidence type="ECO:0000313" key="3">
    <source>
        <dbReference type="Proteomes" id="UP000675920"/>
    </source>
</evidence>
<protein>
    <submittedName>
        <fullName evidence="4">Alpha/beta fold hydrolase</fullName>
    </submittedName>
</protein>
<keyword evidence="1" id="KW-0732">Signal</keyword>
<sequence length="294" mass="30802">MGRFSRRLAGVAVIAAVLSGCATPLPGTRVAVPVAVSASVTAVGSAPATAAASPAVVLPAIEFASRPGHGPVVVFENGLGASMGRWSKVIAGLDGDTAWFAYNRPGTGASGAPVTPRDGEHIGDELRALLRGQGIAPPYVLVGHSLGGLYMQDFARRHPEDVAALVLVDSTHPTQFTGDMALDRLPWHVRAVLWLFAWGTTREELDLSMPTGAAVLALPPLAGKPVVVLSAEQPMHDDSPLGRLGAEKRLDIARLYPGSVQRWADSGHDIPWLKPEAVVDAIRLARQLAGEPAR</sequence>
<name>A0A8B6XD06_9BURK</name>
<keyword evidence="4" id="KW-0378">Hydrolase</keyword>
<evidence type="ECO:0000313" key="4">
    <source>
        <dbReference type="RefSeq" id="WP_211238023.1"/>
    </source>
</evidence>
<dbReference type="RefSeq" id="WP_211238023.1">
    <property type="nucleotide sequence ID" value="NZ_AXWS01000003.1"/>
</dbReference>
<dbReference type="InterPro" id="IPR000073">
    <property type="entry name" value="AB_hydrolase_1"/>
</dbReference>
<dbReference type="AlphaFoldDB" id="A0A8B6XD06"/>
<keyword evidence="3" id="KW-1185">Reference proteome</keyword>
<proteinExistence type="predicted"/>
<dbReference type="Pfam" id="PF00561">
    <property type="entry name" value="Abhydrolase_1"/>
    <property type="match status" value="1"/>
</dbReference>
<dbReference type="InterPro" id="IPR029058">
    <property type="entry name" value="AB_hydrolase_fold"/>
</dbReference>
<dbReference type="InterPro" id="IPR050266">
    <property type="entry name" value="AB_hydrolase_sf"/>
</dbReference>
<feature type="chain" id="PRO_5034320062" evidence="1">
    <location>
        <begin position="23"/>
        <end position="294"/>
    </location>
</feature>
<dbReference type="PROSITE" id="PS51257">
    <property type="entry name" value="PROKAR_LIPOPROTEIN"/>
    <property type="match status" value="1"/>
</dbReference>
<dbReference type="GO" id="GO:0016787">
    <property type="term" value="F:hydrolase activity"/>
    <property type="evidence" value="ECO:0007669"/>
    <property type="project" value="UniProtKB-KW"/>
</dbReference>
<dbReference type="PANTHER" id="PTHR43798">
    <property type="entry name" value="MONOACYLGLYCEROL LIPASE"/>
    <property type="match status" value="1"/>
</dbReference>
<accession>A0A8B6XD06</accession>
<dbReference type="Proteomes" id="UP000675920">
    <property type="component" value="Unplaced"/>
</dbReference>